<dbReference type="InterPro" id="IPR009659">
    <property type="entry name" value="DUF1249"/>
</dbReference>
<comment type="caution">
    <text evidence="1">The sequence shown here is derived from an EMBL/GenBank/DDBJ whole genome shotgun (WGS) entry which is preliminary data.</text>
</comment>
<gene>
    <name evidence="1" type="ORF">GCM10011501_11210</name>
</gene>
<sequence length="150" mass="17785">MKQASYRPNLPNLMNLCEVNYMMILRLLADKEHVGEERDFLISDFLRYRIKVDEVTRYTSLITMTQNTTVLSDTLPDILKPKMVVRLYHDAKMAEVISNQDISKVKPRYDYPNKKMHLPDEKQQINLFLKEWLQLSLQLGRSSVTHHLYN</sequence>
<evidence type="ECO:0000313" key="1">
    <source>
        <dbReference type="EMBL" id="GHE84301.1"/>
    </source>
</evidence>
<proteinExistence type="predicted"/>
<organism evidence="1 2">
    <name type="scientific">Thalassotalea profundi</name>
    <dbReference type="NCBI Taxonomy" id="2036687"/>
    <lineage>
        <taxon>Bacteria</taxon>
        <taxon>Pseudomonadati</taxon>
        <taxon>Pseudomonadota</taxon>
        <taxon>Gammaproteobacteria</taxon>
        <taxon>Alteromonadales</taxon>
        <taxon>Colwelliaceae</taxon>
        <taxon>Thalassotalea</taxon>
    </lineage>
</organism>
<dbReference type="EMBL" id="BNAH01000004">
    <property type="protein sequence ID" value="GHE84301.1"/>
    <property type="molecule type" value="Genomic_DNA"/>
</dbReference>
<dbReference type="PANTHER" id="PTHR38774">
    <property type="entry name" value="CYTOPLASMIC PROTEIN-RELATED"/>
    <property type="match status" value="1"/>
</dbReference>
<dbReference type="Proteomes" id="UP000626370">
    <property type="component" value="Unassembled WGS sequence"/>
</dbReference>
<dbReference type="PANTHER" id="PTHR38774:SF1">
    <property type="entry name" value="CYTOPLASMIC PROTEIN"/>
    <property type="match status" value="1"/>
</dbReference>
<evidence type="ECO:0000313" key="2">
    <source>
        <dbReference type="Proteomes" id="UP000626370"/>
    </source>
</evidence>
<dbReference type="Pfam" id="PF06853">
    <property type="entry name" value="DUF1249"/>
    <property type="match status" value="1"/>
</dbReference>
<accession>A0ABQ3IJ50</accession>
<name>A0ABQ3IJ50_9GAMM</name>
<keyword evidence="2" id="KW-1185">Reference proteome</keyword>
<reference evidence="2" key="1">
    <citation type="journal article" date="2019" name="Int. J. Syst. Evol. Microbiol.">
        <title>The Global Catalogue of Microorganisms (GCM) 10K type strain sequencing project: providing services to taxonomists for standard genome sequencing and annotation.</title>
        <authorList>
            <consortium name="The Broad Institute Genomics Platform"/>
            <consortium name="The Broad Institute Genome Sequencing Center for Infectious Disease"/>
            <person name="Wu L."/>
            <person name="Ma J."/>
        </authorList>
    </citation>
    <scope>NUCLEOTIDE SEQUENCE [LARGE SCALE GENOMIC DNA]</scope>
    <source>
        <strain evidence="2">CGMCC 1.15922</strain>
    </source>
</reference>
<protein>
    <submittedName>
        <fullName evidence="1">Phosphohydrolase</fullName>
    </submittedName>
</protein>